<name>A0A9W7CVX2_9STRA</name>
<dbReference type="Proteomes" id="UP001165121">
    <property type="component" value="Unassembled WGS sequence"/>
</dbReference>
<protein>
    <submittedName>
        <fullName evidence="2">Unnamed protein product</fullName>
    </submittedName>
</protein>
<accession>A0A9W7CVX2</accession>
<feature type="compositionally biased region" description="Basic residues" evidence="1">
    <location>
        <begin position="144"/>
        <end position="153"/>
    </location>
</feature>
<dbReference type="OrthoDB" id="160810at2759"/>
<feature type="compositionally biased region" description="Basic and acidic residues" evidence="1">
    <location>
        <begin position="315"/>
        <end position="325"/>
    </location>
</feature>
<organism evidence="2 3">
    <name type="scientific">Phytophthora fragariaefolia</name>
    <dbReference type="NCBI Taxonomy" id="1490495"/>
    <lineage>
        <taxon>Eukaryota</taxon>
        <taxon>Sar</taxon>
        <taxon>Stramenopiles</taxon>
        <taxon>Oomycota</taxon>
        <taxon>Peronosporomycetes</taxon>
        <taxon>Peronosporales</taxon>
        <taxon>Peronosporaceae</taxon>
        <taxon>Phytophthora</taxon>
    </lineage>
</organism>
<feature type="region of interest" description="Disordered" evidence="1">
    <location>
        <begin position="368"/>
        <end position="410"/>
    </location>
</feature>
<comment type="caution">
    <text evidence="2">The sequence shown here is derived from an EMBL/GenBank/DDBJ whole genome shotgun (WGS) entry which is preliminary data.</text>
</comment>
<keyword evidence="3" id="KW-1185">Reference proteome</keyword>
<feature type="region of interest" description="Disordered" evidence="1">
    <location>
        <begin position="126"/>
        <end position="165"/>
    </location>
</feature>
<evidence type="ECO:0000256" key="1">
    <source>
        <dbReference type="SAM" id="MobiDB-lite"/>
    </source>
</evidence>
<gene>
    <name evidence="2" type="ORF">Pfra01_001582500</name>
</gene>
<dbReference type="AlphaFoldDB" id="A0A9W7CVX2"/>
<evidence type="ECO:0000313" key="3">
    <source>
        <dbReference type="Proteomes" id="UP001165121"/>
    </source>
</evidence>
<proteinExistence type="predicted"/>
<reference evidence="2" key="1">
    <citation type="submission" date="2023-04" db="EMBL/GenBank/DDBJ databases">
        <title>Phytophthora fragariaefolia NBRC 109709.</title>
        <authorList>
            <person name="Ichikawa N."/>
            <person name="Sato H."/>
            <person name="Tonouchi N."/>
        </authorList>
    </citation>
    <scope>NUCLEOTIDE SEQUENCE</scope>
    <source>
        <strain evidence="2">NBRC 109709</strain>
    </source>
</reference>
<dbReference type="EMBL" id="BSXT01001735">
    <property type="protein sequence ID" value="GMF44852.1"/>
    <property type="molecule type" value="Genomic_DNA"/>
</dbReference>
<evidence type="ECO:0000313" key="2">
    <source>
        <dbReference type="EMBL" id="GMF44852.1"/>
    </source>
</evidence>
<sequence length="426" mass="47195">MRFPLGTRVADPLEGRTGEIQGFDVASGLYALVYSDGHRDELPASEAERFVIRKTPEQQAEEAAQRAADPNQFLGATVTKSSTSYEGETLTSSGQITSYFPDIKRFRVLFPDGLYSDMSLEEVEQNIEETKKRAAEAGDDNQSPRKKSKHHHHHDEEQERPLNTQKFDSRQTAYTICREVLSIIMSQKKVGKLCTEKQKVILGNKDLQVMSGCERCGGKGKLTCCCHCVISRAGSDGQLHVASASATKLTPQQKETTRLEALRTGADTSEETEKDPGEEIVVYLPQFNSLGSEDMRRPVRQTQVIESLAEKINRDYEDSVRKHQPDDEEENDDGVAPGRIRFGKPQLMQFSQHTRVIDLFATARSKLAEKSTTSANGDSGLAAAPSEADDNSEPKPLPMPNKMTAPAKPILKVRDEVITPASQVAW</sequence>
<feature type="region of interest" description="Disordered" evidence="1">
    <location>
        <begin position="315"/>
        <end position="340"/>
    </location>
</feature>